<dbReference type="AlphaFoldDB" id="A0A4C1YL62"/>
<keyword evidence="2" id="KW-1185">Reference proteome</keyword>
<gene>
    <name evidence="1" type="ORF">EVAR_45026_1</name>
</gene>
<proteinExistence type="predicted"/>
<evidence type="ECO:0000313" key="1">
    <source>
        <dbReference type="EMBL" id="GBP76946.1"/>
    </source>
</evidence>
<evidence type="ECO:0000313" key="2">
    <source>
        <dbReference type="Proteomes" id="UP000299102"/>
    </source>
</evidence>
<sequence>MFHPSFISNVGPTQLSLPTPGTTSPSTKSILLQRVFLCYNALSVEVYTDPTIQCYSVSDWSYIRGGVCQSGPNLHGPLPHLPSGLPPTRKIVQSYLERNETGKFEKRLTTRPSLKLLAI</sequence>
<dbReference type="Proteomes" id="UP000299102">
    <property type="component" value="Unassembled WGS sequence"/>
</dbReference>
<accession>A0A4C1YL62</accession>
<reference evidence="1 2" key="1">
    <citation type="journal article" date="2019" name="Commun. Biol.">
        <title>The bagworm genome reveals a unique fibroin gene that provides high tensile strength.</title>
        <authorList>
            <person name="Kono N."/>
            <person name="Nakamura H."/>
            <person name="Ohtoshi R."/>
            <person name="Tomita M."/>
            <person name="Numata K."/>
            <person name="Arakawa K."/>
        </authorList>
    </citation>
    <scope>NUCLEOTIDE SEQUENCE [LARGE SCALE GENOMIC DNA]</scope>
</reference>
<name>A0A4C1YL62_EUMVA</name>
<comment type="caution">
    <text evidence="1">The sequence shown here is derived from an EMBL/GenBank/DDBJ whole genome shotgun (WGS) entry which is preliminary data.</text>
</comment>
<dbReference type="EMBL" id="BGZK01001311">
    <property type="protein sequence ID" value="GBP76946.1"/>
    <property type="molecule type" value="Genomic_DNA"/>
</dbReference>
<organism evidence="1 2">
    <name type="scientific">Eumeta variegata</name>
    <name type="common">Bagworm moth</name>
    <name type="synonym">Eumeta japonica</name>
    <dbReference type="NCBI Taxonomy" id="151549"/>
    <lineage>
        <taxon>Eukaryota</taxon>
        <taxon>Metazoa</taxon>
        <taxon>Ecdysozoa</taxon>
        <taxon>Arthropoda</taxon>
        <taxon>Hexapoda</taxon>
        <taxon>Insecta</taxon>
        <taxon>Pterygota</taxon>
        <taxon>Neoptera</taxon>
        <taxon>Endopterygota</taxon>
        <taxon>Lepidoptera</taxon>
        <taxon>Glossata</taxon>
        <taxon>Ditrysia</taxon>
        <taxon>Tineoidea</taxon>
        <taxon>Psychidae</taxon>
        <taxon>Oiketicinae</taxon>
        <taxon>Eumeta</taxon>
    </lineage>
</organism>
<protein>
    <submittedName>
        <fullName evidence="1">Uncharacterized protein</fullName>
    </submittedName>
</protein>